<evidence type="ECO:0000256" key="1">
    <source>
        <dbReference type="SAM" id="Phobius"/>
    </source>
</evidence>
<reference evidence="3 4" key="1">
    <citation type="submission" date="2024-10" db="EMBL/GenBank/DDBJ databases">
        <title>The Natural Products Discovery Center: Release of the First 8490 Sequenced Strains for Exploring Actinobacteria Biosynthetic Diversity.</title>
        <authorList>
            <person name="Kalkreuter E."/>
            <person name="Kautsar S.A."/>
            <person name="Yang D."/>
            <person name="Bader C.D."/>
            <person name="Teijaro C.N."/>
            <person name="Fluegel L."/>
            <person name="Davis C.M."/>
            <person name="Simpson J.R."/>
            <person name="Lauterbach L."/>
            <person name="Steele A.D."/>
            <person name="Gui C."/>
            <person name="Meng S."/>
            <person name="Li G."/>
            <person name="Viehrig K."/>
            <person name="Ye F."/>
            <person name="Su P."/>
            <person name="Kiefer A.F."/>
            <person name="Nichols A."/>
            <person name="Cepeda A.J."/>
            <person name="Yan W."/>
            <person name="Fan B."/>
            <person name="Jiang Y."/>
            <person name="Adhikari A."/>
            <person name="Zheng C.-J."/>
            <person name="Schuster L."/>
            <person name="Cowan T.M."/>
            <person name="Smanski M.J."/>
            <person name="Chevrette M.G."/>
            <person name="De Carvalho L.P.S."/>
            <person name="Shen B."/>
        </authorList>
    </citation>
    <scope>NUCLEOTIDE SEQUENCE [LARGE SCALE GENOMIC DNA]</scope>
    <source>
        <strain evidence="3 4">NPDC000087</strain>
    </source>
</reference>
<keyword evidence="1" id="KW-0472">Membrane</keyword>
<evidence type="ECO:0000313" key="3">
    <source>
        <dbReference type="EMBL" id="MFF5289145.1"/>
    </source>
</evidence>
<keyword evidence="4" id="KW-1185">Reference proteome</keyword>
<dbReference type="SUPFAM" id="SSF56524">
    <property type="entry name" value="Oxidoreductase molybdopterin-binding domain"/>
    <property type="match status" value="1"/>
</dbReference>
<comment type="caution">
    <text evidence="3">The sequence shown here is derived from an EMBL/GenBank/DDBJ whole genome shotgun (WGS) entry which is preliminary data.</text>
</comment>
<dbReference type="Gene3D" id="3.90.420.10">
    <property type="entry name" value="Oxidoreductase, molybdopterin-binding domain"/>
    <property type="match status" value="1"/>
</dbReference>
<feature type="transmembrane region" description="Helical" evidence="1">
    <location>
        <begin position="80"/>
        <end position="100"/>
    </location>
</feature>
<feature type="transmembrane region" description="Helical" evidence="1">
    <location>
        <begin position="147"/>
        <end position="165"/>
    </location>
</feature>
<organism evidence="3 4">
    <name type="scientific">Paractinoplanes globisporus</name>
    <dbReference type="NCBI Taxonomy" id="113565"/>
    <lineage>
        <taxon>Bacteria</taxon>
        <taxon>Bacillati</taxon>
        <taxon>Actinomycetota</taxon>
        <taxon>Actinomycetes</taxon>
        <taxon>Micromonosporales</taxon>
        <taxon>Micromonosporaceae</taxon>
        <taxon>Paractinoplanes</taxon>
    </lineage>
</organism>
<gene>
    <name evidence="3" type="ORF">ACFY35_06895</name>
</gene>
<dbReference type="InterPro" id="IPR036374">
    <property type="entry name" value="OxRdtase_Mopterin-bd_sf"/>
</dbReference>
<accession>A0ABW6W747</accession>
<dbReference type="Pfam" id="PF00174">
    <property type="entry name" value="Oxidored_molyb"/>
    <property type="match status" value="1"/>
</dbReference>
<protein>
    <submittedName>
        <fullName evidence="3">Molybdopterin-dependent oxidoreductase</fullName>
    </submittedName>
</protein>
<keyword evidence="1" id="KW-1133">Transmembrane helix</keyword>
<dbReference type="Proteomes" id="UP001602245">
    <property type="component" value="Unassembled WGS sequence"/>
</dbReference>
<evidence type="ECO:0000259" key="2">
    <source>
        <dbReference type="Pfam" id="PF00174"/>
    </source>
</evidence>
<dbReference type="RefSeq" id="WP_020509490.1">
    <property type="nucleotide sequence ID" value="NZ_JBIAZU010000001.1"/>
</dbReference>
<keyword evidence="1" id="KW-0812">Transmembrane</keyword>
<dbReference type="InterPro" id="IPR000572">
    <property type="entry name" value="OxRdtase_Mopterin-bd_dom"/>
</dbReference>
<feature type="transmembrane region" description="Helical" evidence="1">
    <location>
        <begin position="42"/>
        <end position="60"/>
    </location>
</feature>
<feature type="transmembrane region" description="Helical" evidence="1">
    <location>
        <begin position="112"/>
        <end position="135"/>
    </location>
</feature>
<evidence type="ECO:0000313" key="4">
    <source>
        <dbReference type="Proteomes" id="UP001602245"/>
    </source>
</evidence>
<feature type="domain" description="Oxidoreductase molybdopterin-binding" evidence="2">
    <location>
        <begin position="194"/>
        <end position="327"/>
    </location>
</feature>
<sequence length="337" mass="36470">MRVSLRARQGGRRVDLVLGLLLTAGVLTGTAANTIGVNWPLDLIQLHAAAALAILLLAPWKYVVIRRGLRRKRRRRATKALSLTLATFVLITIGSGLLHSTGRVEFVGPLTLMQIHVGAAIGAVLALTGHFLGHAVRPRRTDPDRRALLRLGVLGAGAAVATAAWNTAAVATGRRFTGSVPKESLEVTSWFDDGVPRIDPAEWRLRVGDAELDLDAVRALPHERFTAILDCTSGWYSSQDWDGVRLSSVLAATGIPAGGWRSLKATSTTGYARWFGADTLDDVWLVTAVGGRPLSYGHGFPARIVAPGRRGFWWVKWVTALETSPRPPWAQSFFPLS</sequence>
<dbReference type="EMBL" id="JBIAZU010000001">
    <property type="protein sequence ID" value="MFF5289145.1"/>
    <property type="molecule type" value="Genomic_DNA"/>
</dbReference>
<proteinExistence type="predicted"/>
<name>A0ABW6W747_9ACTN</name>